<sequence length="825" mass="91285">PQAWRGADSNHLPQTRAGAGLAFARLPFTRLSFYTLVVWFAHSGVYTNEGVLLHATRAKKGVSIVEVRPSDPEQWDIQQELGNGGKHPVSTVMCRRKPGAPRQGMTVTPYEIMQMDFQMDNFSSLSVTRRILWQVEYPGSGGAQTDPEKAVSELLVSQRDVSRIVPLAMHTEIVNTAILTGKTVAVPVKVLVVEEDSTVTDVSELVACKSSSDDVLKVSDRCDYVLVNGKEMKGKVNAIVNFTYEHLSATLEITVWVPRLPLQIEVSDTELSQIKGWRIPVSSNKRPTRESDDEDDDERKGRGCTLQYQRAMVRVLTHFVAEPLDPGGQLVYMLGTDWQADITDIVTDFLKMDNPRIAKLQDGRILSGQELGITTIQVLSPLSDSILAEKTITVIEEKVTVTDLGIQLVTGLSLSFQLSPGSNRAIIATTAAKDELHTAKQEAILSAWIQFSDNTLAPLDIYDPEDFSLAVTSREEAVVSTNQDLQLRWPVVTAEGEGQGNLLKVEMVICEVCQKSKRKSILAVGNGNVKVKFSQNDGDLENRASDRRQKNAEQERSGQDGRYFSSATADREESSMRKVSTTAKASVNGMDGLDQPSDDNSQLQNIPLDAANFPSPDLTRNAEGDDRANENDLMQAPRGLTDLEIGMYALLGVFCLAILVFLINCVMFALKYRHKRIPSEGQGNMNHSHDWVWLGNESELLENTADVSPQRDCEHTTTIDRAAGFEESNHLLNGGSQKNVQGQIHRSALNGDGKERKDEPLNSPTTKRKRVKFTTFTTIPPDDGCPATNSILLGTEDNIQWVCRDMSLGDSHELRNYMERIQDSV</sequence>
<reference evidence="14" key="1">
    <citation type="journal article" date="2006" name="Science">
        <title>Ancient noncoding elements conserved in the human genome.</title>
        <authorList>
            <person name="Venkatesh B."/>
            <person name="Kirkness E.F."/>
            <person name="Loh Y.H."/>
            <person name="Halpern A.L."/>
            <person name="Lee A.P."/>
            <person name="Johnson J."/>
            <person name="Dandona N."/>
            <person name="Viswanathan L.D."/>
            <person name="Tay A."/>
            <person name="Venter J.C."/>
            <person name="Strausberg R.L."/>
            <person name="Brenner S."/>
        </authorList>
    </citation>
    <scope>NUCLEOTIDE SEQUENCE [LARGE SCALE GENOMIC DNA]</scope>
</reference>
<dbReference type="GeneTree" id="ENSGT00940000154702"/>
<feature type="domain" description="Transmembrane protein TMEM132 fifth" evidence="11">
    <location>
        <begin position="263"/>
        <end position="399"/>
    </location>
</feature>
<evidence type="ECO:0000259" key="12">
    <source>
        <dbReference type="Pfam" id="PF23487"/>
    </source>
</evidence>
<evidence type="ECO:0000256" key="5">
    <source>
        <dbReference type="ARBA" id="ARBA00023136"/>
    </source>
</evidence>
<dbReference type="AlphaFoldDB" id="A0A4W3H6N4"/>
<feature type="compositionally biased region" description="Basic and acidic residues" evidence="6">
    <location>
        <begin position="540"/>
        <end position="559"/>
    </location>
</feature>
<evidence type="ECO:0000313" key="13">
    <source>
        <dbReference type="Ensembl" id="ENSCMIP00000012478.1"/>
    </source>
</evidence>
<dbReference type="Pfam" id="PF23487">
    <property type="entry name" value="Ig_TMEM132_6th"/>
    <property type="match status" value="1"/>
</dbReference>
<evidence type="ECO:0000259" key="9">
    <source>
        <dbReference type="Pfam" id="PF16070"/>
    </source>
</evidence>
<comment type="subcellular location">
    <subcellularLocation>
        <location evidence="1">Membrane</location>
        <topology evidence="1">Single-pass type I membrane protein</topology>
    </subcellularLocation>
</comment>
<evidence type="ECO:0000259" key="8">
    <source>
        <dbReference type="Pfam" id="PF15706"/>
    </source>
</evidence>
<feature type="region of interest" description="Disordered" evidence="6">
    <location>
        <begin position="748"/>
        <end position="769"/>
    </location>
</feature>
<reference evidence="13" key="4">
    <citation type="submission" date="2025-08" db="UniProtKB">
        <authorList>
            <consortium name="Ensembl"/>
        </authorList>
    </citation>
    <scope>IDENTIFICATION</scope>
</reference>
<dbReference type="OMA" id="FRGCVRV"/>
<evidence type="ECO:0000259" key="11">
    <source>
        <dbReference type="Pfam" id="PF23486"/>
    </source>
</evidence>
<name>A0A4W3H6N4_CALMI</name>
<feature type="transmembrane region" description="Helical" evidence="7">
    <location>
        <begin position="645"/>
        <end position="670"/>
    </location>
</feature>
<dbReference type="InterPro" id="IPR026307">
    <property type="entry name" value="TMEM132"/>
</dbReference>
<evidence type="ECO:0000256" key="1">
    <source>
        <dbReference type="ARBA" id="ARBA00004479"/>
    </source>
</evidence>
<dbReference type="Pfam" id="PF23039">
    <property type="entry name" value="TMEM132_3rd"/>
    <property type="match status" value="1"/>
</dbReference>
<feature type="region of interest" description="Disordered" evidence="6">
    <location>
        <begin position="532"/>
        <end position="630"/>
    </location>
</feature>
<keyword evidence="3 7" id="KW-0812">Transmembrane</keyword>
<organism evidence="13 14">
    <name type="scientific">Callorhinchus milii</name>
    <name type="common">Ghost shark</name>
    <dbReference type="NCBI Taxonomy" id="7868"/>
    <lineage>
        <taxon>Eukaryota</taxon>
        <taxon>Metazoa</taxon>
        <taxon>Chordata</taxon>
        <taxon>Craniata</taxon>
        <taxon>Vertebrata</taxon>
        <taxon>Chondrichthyes</taxon>
        <taxon>Holocephali</taxon>
        <taxon>Chimaeriformes</taxon>
        <taxon>Callorhinchidae</taxon>
        <taxon>Callorhinchus</taxon>
    </lineage>
</organism>
<feature type="compositionally biased region" description="Basic and acidic residues" evidence="6">
    <location>
        <begin position="620"/>
        <end position="630"/>
    </location>
</feature>
<protein>
    <submittedName>
        <fullName evidence="13">Transmembrane protein 132C</fullName>
    </submittedName>
</protein>
<reference evidence="14" key="2">
    <citation type="journal article" date="2007" name="PLoS Biol.">
        <title>Survey sequencing and comparative analysis of the elephant shark (Callorhinchus milii) genome.</title>
        <authorList>
            <person name="Venkatesh B."/>
            <person name="Kirkness E.F."/>
            <person name="Loh Y.H."/>
            <person name="Halpern A.L."/>
            <person name="Lee A.P."/>
            <person name="Johnson J."/>
            <person name="Dandona N."/>
            <person name="Viswanathan L.D."/>
            <person name="Tay A."/>
            <person name="Venter J.C."/>
            <person name="Strausberg R.L."/>
            <person name="Brenner S."/>
        </authorList>
    </citation>
    <scope>NUCLEOTIDE SEQUENCE [LARGE SCALE GENOMIC DNA]</scope>
</reference>
<accession>A0A4W3H6N4</accession>
<dbReference type="Pfam" id="PF23486">
    <property type="entry name" value="Ig_TMEM132_5th"/>
    <property type="match status" value="1"/>
</dbReference>
<dbReference type="PANTHER" id="PTHR13388:SF4">
    <property type="entry name" value="TRANSMEMBRANE PROTEIN 132C"/>
    <property type="match status" value="1"/>
</dbReference>
<feature type="domain" description="Transmembrane protein TMEM132 cohesin-like" evidence="10">
    <location>
        <begin position="57"/>
        <end position="161"/>
    </location>
</feature>
<feature type="region of interest" description="Disordered" evidence="6">
    <location>
        <begin position="282"/>
        <end position="302"/>
    </location>
</feature>
<feature type="domain" description="Transmembrane protein TMEM132 sixth" evidence="12">
    <location>
        <begin position="400"/>
        <end position="515"/>
    </location>
</feature>
<dbReference type="Pfam" id="PF15706">
    <property type="entry name" value="TMEM132_C"/>
    <property type="match status" value="1"/>
</dbReference>
<dbReference type="InterPro" id="IPR031436">
    <property type="entry name" value="TMEM132_C"/>
</dbReference>
<dbReference type="InterPro" id="IPR031437">
    <property type="entry name" value="Ig_TMEM132_4th"/>
</dbReference>
<dbReference type="PANTHER" id="PTHR13388">
    <property type="entry name" value="DETONATOR, ISOFORM E"/>
    <property type="match status" value="1"/>
</dbReference>
<dbReference type="Pfam" id="PF16070">
    <property type="entry name" value="Ig_TMEM132_4th"/>
    <property type="match status" value="1"/>
</dbReference>
<dbReference type="InterPro" id="IPR055424">
    <property type="entry name" value="Ig_TMEM132_6th"/>
</dbReference>
<dbReference type="InParanoid" id="A0A4W3H6N4"/>
<reference evidence="14" key="3">
    <citation type="journal article" date="2014" name="Nature">
        <title>Elephant shark genome provides unique insights into gnathostome evolution.</title>
        <authorList>
            <consortium name="International Elephant Shark Genome Sequencing Consortium"/>
            <person name="Venkatesh B."/>
            <person name="Lee A.P."/>
            <person name="Ravi V."/>
            <person name="Maurya A.K."/>
            <person name="Lian M.M."/>
            <person name="Swann J.B."/>
            <person name="Ohta Y."/>
            <person name="Flajnik M.F."/>
            <person name="Sutoh Y."/>
            <person name="Kasahara M."/>
            <person name="Hoon S."/>
            <person name="Gangu V."/>
            <person name="Roy S.W."/>
            <person name="Irimia M."/>
            <person name="Korzh V."/>
            <person name="Kondrychyn I."/>
            <person name="Lim Z.W."/>
            <person name="Tay B.H."/>
            <person name="Tohari S."/>
            <person name="Kong K.W."/>
            <person name="Ho S."/>
            <person name="Lorente-Galdos B."/>
            <person name="Quilez J."/>
            <person name="Marques-Bonet T."/>
            <person name="Raney B.J."/>
            <person name="Ingham P.W."/>
            <person name="Tay A."/>
            <person name="Hillier L.W."/>
            <person name="Minx P."/>
            <person name="Boehm T."/>
            <person name="Wilson R.K."/>
            <person name="Brenner S."/>
            <person name="Warren W.C."/>
        </authorList>
    </citation>
    <scope>NUCLEOTIDE SEQUENCE [LARGE SCALE GENOMIC DNA]</scope>
</reference>
<evidence type="ECO:0000256" key="7">
    <source>
        <dbReference type="SAM" id="Phobius"/>
    </source>
</evidence>
<evidence type="ECO:0000256" key="4">
    <source>
        <dbReference type="ARBA" id="ARBA00022989"/>
    </source>
</evidence>
<keyword evidence="4 7" id="KW-1133">Transmembrane helix</keyword>
<feature type="domain" description="Transmembrane protein family 132 fourth" evidence="9">
    <location>
        <begin position="164"/>
        <end position="260"/>
    </location>
</feature>
<evidence type="ECO:0000256" key="6">
    <source>
        <dbReference type="SAM" id="MobiDB-lite"/>
    </source>
</evidence>
<evidence type="ECO:0000259" key="10">
    <source>
        <dbReference type="Pfam" id="PF23039"/>
    </source>
</evidence>
<reference evidence="13" key="5">
    <citation type="submission" date="2025-09" db="UniProtKB">
        <authorList>
            <consortium name="Ensembl"/>
        </authorList>
    </citation>
    <scope>IDENTIFICATION</scope>
</reference>
<dbReference type="InterPro" id="IPR055423">
    <property type="entry name" value="Ig_TMEM132_5th"/>
</dbReference>
<dbReference type="Proteomes" id="UP000314986">
    <property type="component" value="Unassembled WGS sequence"/>
</dbReference>
<evidence type="ECO:0000313" key="14">
    <source>
        <dbReference type="Proteomes" id="UP000314986"/>
    </source>
</evidence>
<dbReference type="GO" id="GO:0016020">
    <property type="term" value="C:membrane"/>
    <property type="evidence" value="ECO:0007669"/>
    <property type="project" value="UniProtKB-SubCell"/>
</dbReference>
<proteinExistence type="inferred from homology"/>
<keyword evidence="14" id="KW-1185">Reference proteome</keyword>
<dbReference type="STRING" id="7868.ENSCMIP00000012478"/>
<comment type="similarity">
    <text evidence="2">Belongs to the TMEM132 family.</text>
</comment>
<evidence type="ECO:0000256" key="2">
    <source>
        <dbReference type="ARBA" id="ARBA00006166"/>
    </source>
</evidence>
<feature type="domain" description="Transmembrane protein TMEM132 C-terminal" evidence="8">
    <location>
        <begin position="622"/>
        <end position="699"/>
    </location>
</feature>
<keyword evidence="5 7" id="KW-0472">Membrane</keyword>
<dbReference type="Ensembl" id="ENSCMIT00000012767.1">
    <property type="protein sequence ID" value="ENSCMIP00000012478.1"/>
    <property type="gene ID" value="ENSCMIG00000006339.1"/>
</dbReference>
<evidence type="ECO:0000256" key="3">
    <source>
        <dbReference type="ARBA" id="ARBA00022692"/>
    </source>
</evidence>
<dbReference type="InterPro" id="IPR055421">
    <property type="entry name" value="TMEM132_3rd"/>
</dbReference>